<reference evidence="2" key="1">
    <citation type="journal article" date="2023" name="Science">
        <title>Genome structures resolve the early diversification of teleost fishes.</title>
        <authorList>
            <person name="Parey E."/>
            <person name="Louis A."/>
            <person name="Montfort J."/>
            <person name="Bouchez O."/>
            <person name="Roques C."/>
            <person name="Iampietro C."/>
            <person name="Lluch J."/>
            <person name="Castinel A."/>
            <person name="Donnadieu C."/>
            <person name="Desvignes T."/>
            <person name="Floi Bucao C."/>
            <person name="Jouanno E."/>
            <person name="Wen M."/>
            <person name="Mejri S."/>
            <person name="Dirks R."/>
            <person name="Jansen H."/>
            <person name="Henkel C."/>
            <person name="Chen W.J."/>
            <person name="Zahm M."/>
            <person name="Cabau C."/>
            <person name="Klopp C."/>
            <person name="Thompson A.W."/>
            <person name="Robinson-Rechavi M."/>
            <person name="Braasch I."/>
            <person name="Lecointre G."/>
            <person name="Bobe J."/>
            <person name="Postlethwait J.H."/>
            <person name="Berthelot C."/>
            <person name="Roest Crollius H."/>
            <person name="Guiguen Y."/>
        </authorList>
    </citation>
    <scope>NUCLEOTIDE SEQUENCE</scope>
    <source>
        <strain evidence="2">NC1722</strain>
    </source>
</reference>
<evidence type="ECO:0000256" key="1">
    <source>
        <dbReference type="SAM" id="MobiDB-lite"/>
    </source>
</evidence>
<feature type="compositionally biased region" description="Basic and acidic residues" evidence="1">
    <location>
        <begin position="13"/>
        <end position="22"/>
    </location>
</feature>
<feature type="region of interest" description="Disordered" evidence="1">
    <location>
        <begin position="1"/>
        <end position="25"/>
    </location>
</feature>
<evidence type="ECO:0000313" key="2">
    <source>
        <dbReference type="EMBL" id="KAJ8402596.1"/>
    </source>
</evidence>
<sequence>MKVYADGKSLEQNQKHESKSRDTTVTSRVIAVTTTINRVTKDTAASRDTTINSRATKDTADTSRVTAVIHLFHLTTIPLMDFPENLKAMMQAGTKLSHSISASPLLTLRKRRASLPPCPVTTPSTVQSNCSVPPPATPSLLPRS</sequence>
<name>A0AAD7WMK1_9TELE</name>
<keyword evidence="3" id="KW-1185">Reference proteome</keyword>
<feature type="region of interest" description="Disordered" evidence="1">
    <location>
        <begin position="119"/>
        <end position="144"/>
    </location>
</feature>
<dbReference type="EMBL" id="JAINUG010000063">
    <property type="protein sequence ID" value="KAJ8402596.1"/>
    <property type="molecule type" value="Genomic_DNA"/>
</dbReference>
<dbReference type="Proteomes" id="UP001221898">
    <property type="component" value="Unassembled WGS sequence"/>
</dbReference>
<protein>
    <submittedName>
        <fullName evidence="2">Uncharacterized protein</fullName>
    </submittedName>
</protein>
<evidence type="ECO:0000313" key="3">
    <source>
        <dbReference type="Proteomes" id="UP001221898"/>
    </source>
</evidence>
<organism evidence="2 3">
    <name type="scientific">Aldrovandia affinis</name>
    <dbReference type="NCBI Taxonomy" id="143900"/>
    <lineage>
        <taxon>Eukaryota</taxon>
        <taxon>Metazoa</taxon>
        <taxon>Chordata</taxon>
        <taxon>Craniata</taxon>
        <taxon>Vertebrata</taxon>
        <taxon>Euteleostomi</taxon>
        <taxon>Actinopterygii</taxon>
        <taxon>Neopterygii</taxon>
        <taxon>Teleostei</taxon>
        <taxon>Notacanthiformes</taxon>
        <taxon>Halosauridae</taxon>
        <taxon>Aldrovandia</taxon>
    </lineage>
</organism>
<gene>
    <name evidence="2" type="ORF">AAFF_G00366790</name>
</gene>
<accession>A0AAD7WMK1</accession>
<dbReference type="AlphaFoldDB" id="A0AAD7WMK1"/>
<proteinExistence type="predicted"/>
<comment type="caution">
    <text evidence="2">The sequence shown here is derived from an EMBL/GenBank/DDBJ whole genome shotgun (WGS) entry which is preliminary data.</text>
</comment>
<feature type="compositionally biased region" description="Polar residues" evidence="1">
    <location>
        <begin position="121"/>
        <end position="131"/>
    </location>
</feature>